<dbReference type="Proteomes" id="UP001182556">
    <property type="component" value="Unassembled WGS sequence"/>
</dbReference>
<feature type="transmembrane region" description="Helical" evidence="1">
    <location>
        <begin position="123"/>
        <end position="145"/>
    </location>
</feature>
<comment type="caution">
    <text evidence="2">The sequence shown here is derived from an EMBL/GenBank/DDBJ whole genome shotgun (WGS) entry which is preliminary data.</text>
</comment>
<reference evidence="2" key="1">
    <citation type="submission" date="2023-02" db="EMBL/GenBank/DDBJ databases">
        <title>Identification and recombinant expression of a fungal hydrolase from Papiliotrema laurentii that hydrolyzes apple cutin and clears colloidal polyester polyurethane.</title>
        <authorList>
            <consortium name="DOE Joint Genome Institute"/>
            <person name="Roman V.A."/>
            <person name="Bojanowski C."/>
            <person name="Crable B.R."/>
            <person name="Wagner D.N."/>
            <person name="Hung C.S."/>
            <person name="Nadeau L.J."/>
            <person name="Schratz L."/>
            <person name="Haridas S."/>
            <person name="Pangilinan J."/>
            <person name="Lipzen A."/>
            <person name="Na H."/>
            <person name="Yan M."/>
            <person name="Ng V."/>
            <person name="Grigoriev I.V."/>
            <person name="Spatafora J.W."/>
            <person name="Barlow D."/>
            <person name="Biffinger J."/>
            <person name="Kelley-Loughnane N."/>
            <person name="Varaljay V.A."/>
            <person name="Crookes-Goodson W.J."/>
        </authorList>
    </citation>
    <scope>NUCLEOTIDE SEQUENCE</scope>
    <source>
        <strain evidence="2">5307AH</strain>
    </source>
</reference>
<gene>
    <name evidence="2" type="ORF">DB88DRAFT_529600</name>
</gene>
<feature type="transmembrane region" description="Helical" evidence="1">
    <location>
        <begin position="188"/>
        <end position="208"/>
    </location>
</feature>
<dbReference type="GO" id="GO:0005789">
    <property type="term" value="C:endoplasmic reticulum membrane"/>
    <property type="evidence" value="ECO:0007669"/>
    <property type="project" value="TreeGrafter"/>
</dbReference>
<feature type="transmembrane region" description="Helical" evidence="1">
    <location>
        <begin position="267"/>
        <end position="287"/>
    </location>
</feature>
<dbReference type="GO" id="GO:0051082">
    <property type="term" value="F:unfolded protein binding"/>
    <property type="evidence" value="ECO:0007669"/>
    <property type="project" value="TreeGrafter"/>
</dbReference>
<evidence type="ECO:0000256" key="1">
    <source>
        <dbReference type="SAM" id="Phobius"/>
    </source>
</evidence>
<dbReference type="Pfam" id="PF12271">
    <property type="entry name" value="Chs7"/>
    <property type="match status" value="1"/>
</dbReference>
<protein>
    <submittedName>
        <fullName evidence="2">Chitin synthase III catalytic subunit-domain-containing protein</fullName>
    </submittedName>
</protein>
<accession>A0AAD9CWP9</accession>
<dbReference type="PANTHER" id="PTHR35329:SF1">
    <property type="entry name" value="CHITIN SYNTHASE EXPORT CHAPERONE"/>
    <property type="match status" value="1"/>
</dbReference>
<keyword evidence="3" id="KW-1185">Reference proteome</keyword>
<keyword evidence="1" id="KW-0472">Membrane</keyword>
<dbReference type="EMBL" id="JAODAN010000007">
    <property type="protein sequence ID" value="KAK1922942.1"/>
    <property type="molecule type" value="Genomic_DNA"/>
</dbReference>
<evidence type="ECO:0000313" key="2">
    <source>
        <dbReference type="EMBL" id="KAK1922942.1"/>
    </source>
</evidence>
<dbReference type="PANTHER" id="PTHR35329">
    <property type="entry name" value="CHITIN SYNTHASE EXPORT CHAPERONE"/>
    <property type="match status" value="1"/>
</dbReference>
<keyword evidence="1" id="KW-1133">Transmembrane helix</keyword>
<name>A0AAD9CWP9_PAPLA</name>
<evidence type="ECO:0000313" key="3">
    <source>
        <dbReference type="Proteomes" id="UP001182556"/>
    </source>
</evidence>
<feature type="transmembrane region" description="Helical" evidence="1">
    <location>
        <begin position="299"/>
        <end position="320"/>
    </location>
</feature>
<feature type="transmembrane region" description="Helical" evidence="1">
    <location>
        <begin position="91"/>
        <end position="111"/>
    </location>
</feature>
<feature type="transmembrane region" description="Helical" evidence="1">
    <location>
        <begin position="152"/>
        <end position="176"/>
    </location>
</feature>
<keyword evidence="1" id="KW-0812">Transmembrane</keyword>
<dbReference type="AlphaFoldDB" id="A0AAD9CWP9"/>
<dbReference type="InterPro" id="IPR022057">
    <property type="entry name" value="Chs7"/>
</dbReference>
<organism evidence="2 3">
    <name type="scientific">Papiliotrema laurentii</name>
    <name type="common">Cryptococcus laurentii</name>
    <dbReference type="NCBI Taxonomy" id="5418"/>
    <lineage>
        <taxon>Eukaryota</taxon>
        <taxon>Fungi</taxon>
        <taxon>Dikarya</taxon>
        <taxon>Basidiomycota</taxon>
        <taxon>Agaricomycotina</taxon>
        <taxon>Tremellomycetes</taxon>
        <taxon>Tremellales</taxon>
        <taxon>Rhynchogastremaceae</taxon>
        <taxon>Papiliotrema</taxon>
    </lineage>
</organism>
<dbReference type="GO" id="GO:0006457">
    <property type="term" value="P:protein folding"/>
    <property type="evidence" value="ECO:0007669"/>
    <property type="project" value="TreeGrafter"/>
</dbReference>
<proteinExistence type="predicted"/>
<sequence length="329" mass="35399">MPDPFGGFGWICRHTPAPQCNLFFSQLWNSDQSFSLGLLLSGSDFYAPYYVNGQSVHDDPNVQAARADSGTGVRANCMIPHGGHRGSVGDVALIVIASISVLLAVLLLWHAGRRKAAVGRIEIQSLLFVYGLHTALSVVTMSSLLEQGSKSLAVLSSIHIAVIVVLFWILLGNAIIVTQFVEDGTPAALVPMALFAVLFFIPTLYIGLDTSLGFSDAFVLPNNIQAVDLKSIGLFCLTLLWPALAALLYLVIMVYVSLGILNEVKPAMLYLLAGLLFAAGQLIFFLASQPLCNASHGKVNGAFVSVLLDTAALGTIYWAWQTITEDDWE</sequence>
<feature type="transmembrane region" description="Helical" evidence="1">
    <location>
        <begin position="229"/>
        <end position="255"/>
    </location>
</feature>